<keyword evidence="4" id="KW-0539">Nucleus</keyword>
<dbReference type="CDD" id="cd00067">
    <property type="entry name" value="GAL4"/>
    <property type="match status" value="1"/>
</dbReference>
<feature type="region of interest" description="Disordered" evidence="5">
    <location>
        <begin position="1"/>
        <end position="24"/>
    </location>
</feature>
<protein>
    <recommendedName>
        <fullName evidence="7">Zn(2)-C6 fungal-type domain-containing protein</fullName>
    </recommendedName>
</protein>
<dbReference type="PROSITE" id="PS50048">
    <property type="entry name" value="ZN2_CY6_FUNGAL_2"/>
    <property type="match status" value="1"/>
</dbReference>
<evidence type="ECO:0000313" key="9">
    <source>
        <dbReference type="Proteomes" id="UP000236621"/>
    </source>
</evidence>
<feature type="compositionally biased region" description="Basic and acidic residues" evidence="5">
    <location>
        <begin position="617"/>
        <end position="626"/>
    </location>
</feature>
<keyword evidence="3" id="KW-0804">Transcription</keyword>
<keyword evidence="9" id="KW-1185">Reference proteome</keyword>
<proteinExistence type="predicted"/>
<keyword evidence="6" id="KW-0812">Transmembrane</keyword>
<dbReference type="Pfam" id="PF00172">
    <property type="entry name" value="Zn_clus"/>
    <property type="match status" value="1"/>
</dbReference>
<dbReference type="PANTHER" id="PTHR47424">
    <property type="entry name" value="REGULATORY PROTEIN GAL4"/>
    <property type="match status" value="1"/>
</dbReference>
<keyword evidence="2" id="KW-0805">Transcription regulation</keyword>
<dbReference type="GO" id="GO:0006351">
    <property type="term" value="P:DNA-templated transcription"/>
    <property type="evidence" value="ECO:0007669"/>
    <property type="project" value="InterPro"/>
</dbReference>
<dbReference type="PANTHER" id="PTHR47424:SF9">
    <property type="entry name" value="TAH-2"/>
    <property type="match status" value="1"/>
</dbReference>
<dbReference type="OrthoDB" id="2351791at2759"/>
<dbReference type="STRING" id="45235.A0A2K3QH76"/>
<reference evidence="8 9" key="1">
    <citation type="submission" date="2017-08" db="EMBL/GenBank/DDBJ databases">
        <title>Harnessing the power of phylogenomics to disentangle the directionality and signatures of interkingdom host jumping in the parasitic fungal genus Tolypocladium.</title>
        <authorList>
            <person name="Quandt C.A."/>
            <person name="Patterson W."/>
            <person name="Spatafora J.W."/>
        </authorList>
    </citation>
    <scope>NUCLEOTIDE SEQUENCE [LARGE SCALE GENOMIC DNA]</scope>
    <source>
        <strain evidence="8 9">CBS 113982</strain>
    </source>
</reference>
<feature type="region of interest" description="Disordered" evidence="5">
    <location>
        <begin position="195"/>
        <end position="217"/>
    </location>
</feature>
<keyword evidence="1" id="KW-0479">Metal-binding</keyword>
<organism evidence="8 9">
    <name type="scientific">Tolypocladium capitatum</name>
    <dbReference type="NCBI Taxonomy" id="45235"/>
    <lineage>
        <taxon>Eukaryota</taxon>
        <taxon>Fungi</taxon>
        <taxon>Dikarya</taxon>
        <taxon>Ascomycota</taxon>
        <taxon>Pezizomycotina</taxon>
        <taxon>Sordariomycetes</taxon>
        <taxon>Hypocreomycetidae</taxon>
        <taxon>Hypocreales</taxon>
        <taxon>Ophiocordycipitaceae</taxon>
        <taxon>Tolypocladium</taxon>
    </lineage>
</organism>
<feature type="compositionally biased region" description="Basic residues" evidence="5">
    <location>
        <begin position="66"/>
        <end position="78"/>
    </location>
</feature>
<accession>A0A2K3QH76</accession>
<evidence type="ECO:0000256" key="5">
    <source>
        <dbReference type="SAM" id="MobiDB-lite"/>
    </source>
</evidence>
<dbReference type="EMBL" id="NRSZ01000484">
    <property type="protein sequence ID" value="PNY26898.1"/>
    <property type="molecule type" value="Genomic_DNA"/>
</dbReference>
<evidence type="ECO:0000256" key="1">
    <source>
        <dbReference type="ARBA" id="ARBA00022723"/>
    </source>
</evidence>
<feature type="compositionally biased region" description="Gly residues" evidence="5">
    <location>
        <begin position="672"/>
        <end position="686"/>
    </location>
</feature>
<dbReference type="PROSITE" id="PS00463">
    <property type="entry name" value="ZN2_CY6_FUNGAL_1"/>
    <property type="match status" value="1"/>
</dbReference>
<evidence type="ECO:0000256" key="4">
    <source>
        <dbReference type="ARBA" id="ARBA00023242"/>
    </source>
</evidence>
<keyword evidence="6" id="KW-1133">Transmembrane helix</keyword>
<dbReference type="Pfam" id="PF04082">
    <property type="entry name" value="Fungal_trans"/>
    <property type="match status" value="1"/>
</dbReference>
<dbReference type="InterPro" id="IPR007219">
    <property type="entry name" value="XnlR_reg_dom"/>
</dbReference>
<dbReference type="GO" id="GO:0005634">
    <property type="term" value="C:nucleus"/>
    <property type="evidence" value="ECO:0007669"/>
    <property type="project" value="TreeGrafter"/>
</dbReference>
<dbReference type="AlphaFoldDB" id="A0A2K3QH76"/>
<dbReference type="SMART" id="SM00906">
    <property type="entry name" value="Fungal_trans"/>
    <property type="match status" value="1"/>
</dbReference>
<evidence type="ECO:0000313" key="8">
    <source>
        <dbReference type="EMBL" id="PNY26898.1"/>
    </source>
</evidence>
<dbReference type="InterPro" id="IPR051127">
    <property type="entry name" value="Fungal_SecMet_Regulators"/>
</dbReference>
<feature type="compositionally biased region" description="Low complexity" evidence="5">
    <location>
        <begin position="79"/>
        <end position="98"/>
    </location>
</feature>
<comment type="caution">
    <text evidence="8">The sequence shown here is derived from an EMBL/GenBank/DDBJ whole genome shotgun (WGS) entry which is preliminary data.</text>
</comment>
<dbReference type="InterPro" id="IPR036864">
    <property type="entry name" value="Zn2-C6_fun-type_DNA-bd_sf"/>
</dbReference>
<dbReference type="GO" id="GO:0000981">
    <property type="term" value="F:DNA-binding transcription factor activity, RNA polymerase II-specific"/>
    <property type="evidence" value="ECO:0007669"/>
    <property type="project" value="InterPro"/>
</dbReference>
<dbReference type="GO" id="GO:0000435">
    <property type="term" value="P:positive regulation of transcription from RNA polymerase II promoter by galactose"/>
    <property type="evidence" value="ECO:0007669"/>
    <property type="project" value="TreeGrafter"/>
</dbReference>
<dbReference type="GO" id="GO:0008270">
    <property type="term" value="F:zinc ion binding"/>
    <property type="evidence" value="ECO:0007669"/>
    <property type="project" value="InterPro"/>
</dbReference>
<dbReference type="SUPFAM" id="SSF57701">
    <property type="entry name" value="Zn2/Cys6 DNA-binding domain"/>
    <property type="match status" value="1"/>
</dbReference>
<feature type="region of interest" description="Disordered" evidence="5">
    <location>
        <begin position="63"/>
        <end position="111"/>
    </location>
</feature>
<evidence type="ECO:0000256" key="2">
    <source>
        <dbReference type="ARBA" id="ARBA00023015"/>
    </source>
</evidence>
<feature type="domain" description="Zn(2)-C6 fungal-type" evidence="7">
    <location>
        <begin position="33"/>
        <end position="64"/>
    </location>
</feature>
<dbReference type="CDD" id="cd12148">
    <property type="entry name" value="fungal_TF_MHR"/>
    <property type="match status" value="1"/>
</dbReference>
<name>A0A2K3QH76_9HYPO</name>
<dbReference type="InterPro" id="IPR001138">
    <property type="entry name" value="Zn2Cys6_DnaBD"/>
</dbReference>
<evidence type="ECO:0000259" key="7">
    <source>
        <dbReference type="PROSITE" id="PS50048"/>
    </source>
</evidence>
<dbReference type="SMART" id="SM00066">
    <property type="entry name" value="GAL4"/>
    <property type="match status" value="1"/>
</dbReference>
<evidence type="ECO:0000256" key="6">
    <source>
        <dbReference type="SAM" id="Phobius"/>
    </source>
</evidence>
<dbReference type="Gene3D" id="4.10.240.10">
    <property type="entry name" value="Zn(2)-C6 fungal-type DNA-binding domain"/>
    <property type="match status" value="1"/>
</dbReference>
<sequence length="770" mass="82277">MDDSARASDIDAAQGATASPSPSRYIRSRIANACDGCKARKVRCDGRLPCGYCAGRQRDGACHYSPQRRGRPQRRASRAPRAAVPVPASGARASGSAAPELRGGDGSSGAAAAAAASPNLASGCVGAADDDTTEVPREARLLCDAHGKLVFVGDCAPLSFFQSVRQLVTSRVGQNAFAPESSRYSVLENAPAGYANRERRQQQQQQQQQHRGMPPPVRPVDVAGAVAAYLSATTSLVDLFDNGRLLDDLLLWADHPDLRGPDDMASVVNYLVLAIGRLTDDEELARAYFEHARDRAYGALGGSLGVGTVQAFALITVYMLCSCQINGAFLFFGVAVRAAYSIGVHRTEVNARFGHGAHRQRDRLWKSLRVVDLFLSVSMGRPPATSDVDCTVPYRDADGGEAVDLLNASVQILLITEGVVLEVYSRRTISLQLTEGISHQLRDWSARWLRRLKDVMARPRGRGDDDDDARVVGACQVLSSYYYAVMLVSRPFLMYELCRRLSEGPAGASRPPSPSGKSKLADACIDAASLMVEPVLELIDRGVLNGRVPLMVSWLFASSLVLGVGLLGGFGRVLETHSRMAIQALDHFSKTDGHATQYSLIAQSLLSTALEHLERRELQERRRRTENSSQLFGLMPPPPPSEARPRGGSPGDEASSVVRAGSPARAPPPPMGYGGRNYGGGGGGGARNRPHVADHRVFLQRQGPHGVVVESPGRLGDVDAAFPGLAEGLLQTPDMGYWSGGLGNDGDASSALNLFPLLEAGGGIDLAHYL</sequence>
<dbReference type="GO" id="GO:0000978">
    <property type="term" value="F:RNA polymerase II cis-regulatory region sequence-specific DNA binding"/>
    <property type="evidence" value="ECO:0007669"/>
    <property type="project" value="TreeGrafter"/>
</dbReference>
<keyword evidence="6" id="KW-0472">Membrane</keyword>
<gene>
    <name evidence="8" type="ORF">TCAP_03168</name>
</gene>
<dbReference type="Proteomes" id="UP000236621">
    <property type="component" value="Unassembled WGS sequence"/>
</dbReference>
<feature type="region of interest" description="Disordered" evidence="5">
    <location>
        <begin position="617"/>
        <end position="689"/>
    </location>
</feature>
<feature type="transmembrane region" description="Helical" evidence="6">
    <location>
        <begin position="551"/>
        <end position="570"/>
    </location>
</feature>
<evidence type="ECO:0000256" key="3">
    <source>
        <dbReference type="ARBA" id="ARBA00023163"/>
    </source>
</evidence>